<dbReference type="AlphaFoldDB" id="A0A518AKC9"/>
<evidence type="ECO:0000313" key="3">
    <source>
        <dbReference type="Proteomes" id="UP000315750"/>
    </source>
</evidence>
<protein>
    <recommendedName>
        <fullName evidence="4">AsmA-like C-terminal domain-containing protein</fullName>
    </recommendedName>
</protein>
<evidence type="ECO:0000256" key="1">
    <source>
        <dbReference type="SAM" id="Phobius"/>
    </source>
</evidence>
<evidence type="ECO:0000313" key="2">
    <source>
        <dbReference type="EMBL" id="QDU55190.1"/>
    </source>
</evidence>
<keyword evidence="1" id="KW-0472">Membrane</keyword>
<dbReference type="OrthoDB" id="247707at2"/>
<dbReference type="RefSeq" id="WP_145246076.1">
    <property type="nucleotide sequence ID" value="NZ_CP036278.1"/>
</dbReference>
<keyword evidence="1" id="KW-1133">Transmembrane helix</keyword>
<feature type="transmembrane region" description="Helical" evidence="1">
    <location>
        <begin position="12"/>
        <end position="31"/>
    </location>
</feature>
<dbReference type="KEGG" id="amuc:Pan181_13760"/>
<dbReference type="Proteomes" id="UP000315750">
    <property type="component" value="Chromosome"/>
</dbReference>
<organism evidence="2 3">
    <name type="scientific">Aeoliella mucimassa</name>
    <dbReference type="NCBI Taxonomy" id="2527972"/>
    <lineage>
        <taxon>Bacteria</taxon>
        <taxon>Pseudomonadati</taxon>
        <taxon>Planctomycetota</taxon>
        <taxon>Planctomycetia</taxon>
        <taxon>Pirellulales</taxon>
        <taxon>Lacipirellulaceae</taxon>
        <taxon>Aeoliella</taxon>
    </lineage>
</organism>
<evidence type="ECO:0008006" key="4">
    <source>
        <dbReference type="Google" id="ProtNLM"/>
    </source>
</evidence>
<keyword evidence="1" id="KW-0812">Transmembrane</keyword>
<keyword evidence="3" id="KW-1185">Reference proteome</keyword>
<dbReference type="EMBL" id="CP036278">
    <property type="protein sequence ID" value="QDU55190.1"/>
    <property type="molecule type" value="Genomic_DNA"/>
</dbReference>
<gene>
    <name evidence="2" type="ORF">Pan181_13760</name>
</gene>
<name>A0A518AKC9_9BACT</name>
<accession>A0A518AKC9</accession>
<sequence>MHQTHQRRFCRSIFLLGCILPTLAVLAWTTYERWPTTTSARLSELEHALDMRVVAARVTTPMPEVYRASGFELRNVETNAVVLTADVATLDHRGEVPQVELSGVKLAAEELALVSALVERTLSVDWPKQVVIEMTDLAWLGAAPAGASELLGEGCLVAKLTTMPHDESTASRNWSFQLGDSGVRLEVDRNRQITPPATRMVLDTAGASLPTRWIAELGAVVVDGGLESQFAGKVTITHTADGVTGLMEGSLDQVSLATAMQIPLQATASIDQLKLTWRDRRIESAEGLIEAGSGSMPGSLARLMQFLYDDSQLGGQVADDQTLEFQRLGTWFRLNNRALEFAGGIDRGNSMRAIMLGAEEQVLFGSPTKCAPLGDVATVLSWLGTEQADEVAAALPRAMRR</sequence>
<reference evidence="2 3" key="1">
    <citation type="submission" date="2019-02" db="EMBL/GenBank/DDBJ databases">
        <title>Deep-cultivation of Planctomycetes and their phenomic and genomic characterization uncovers novel biology.</title>
        <authorList>
            <person name="Wiegand S."/>
            <person name="Jogler M."/>
            <person name="Boedeker C."/>
            <person name="Pinto D."/>
            <person name="Vollmers J."/>
            <person name="Rivas-Marin E."/>
            <person name="Kohn T."/>
            <person name="Peeters S.H."/>
            <person name="Heuer A."/>
            <person name="Rast P."/>
            <person name="Oberbeckmann S."/>
            <person name="Bunk B."/>
            <person name="Jeske O."/>
            <person name="Meyerdierks A."/>
            <person name="Storesund J.E."/>
            <person name="Kallscheuer N."/>
            <person name="Luecker S."/>
            <person name="Lage O.M."/>
            <person name="Pohl T."/>
            <person name="Merkel B.J."/>
            <person name="Hornburger P."/>
            <person name="Mueller R.-W."/>
            <person name="Bruemmer F."/>
            <person name="Labrenz M."/>
            <person name="Spormann A.M."/>
            <person name="Op den Camp H."/>
            <person name="Overmann J."/>
            <person name="Amann R."/>
            <person name="Jetten M.S.M."/>
            <person name="Mascher T."/>
            <person name="Medema M.H."/>
            <person name="Devos D.P."/>
            <person name="Kaster A.-K."/>
            <person name="Ovreas L."/>
            <person name="Rohde M."/>
            <person name="Galperin M.Y."/>
            <person name="Jogler C."/>
        </authorList>
    </citation>
    <scope>NUCLEOTIDE SEQUENCE [LARGE SCALE GENOMIC DNA]</scope>
    <source>
        <strain evidence="2 3">Pan181</strain>
    </source>
</reference>
<proteinExistence type="predicted"/>